<dbReference type="Proteomes" id="UP001143910">
    <property type="component" value="Unassembled WGS sequence"/>
</dbReference>
<name>A0ACC1MAS1_9HYPO</name>
<dbReference type="EMBL" id="JANJQO010003784">
    <property type="protein sequence ID" value="KAJ2956120.1"/>
    <property type="molecule type" value="Genomic_DNA"/>
</dbReference>
<comment type="caution">
    <text evidence="1">The sequence shown here is derived from an EMBL/GenBank/DDBJ whole genome shotgun (WGS) entry which is preliminary data.</text>
</comment>
<accession>A0ACC1MAS1</accession>
<proteinExistence type="predicted"/>
<evidence type="ECO:0000313" key="2">
    <source>
        <dbReference type="Proteomes" id="UP001143910"/>
    </source>
</evidence>
<keyword evidence="2" id="KW-1185">Reference proteome</keyword>
<protein>
    <submittedName>
        <fullName evidence="1">Uncharacterized protein</fullName>
    </submittedName>
</protein>
<gene>
    <name evidence="1" type="ORF">NQ176_g11343</name>
</gene>
<organism evidence="1 2">
    <name type="scientific">Zarea fungicola</name>
    <dbReference type="NCBI Taxonomy" id="93591"/>
    <lineage>
        <taxon>Eukaryota</taxon>
        <taxon>Fungi</taxon>
        <taxon>Dikarya</taxon>
        <taxon>Ascomycota</taxon>
        <taxon>Pezizomycotina</taxon>
        <taxon>Sordariomycetes</taxon>
        <taxon>Hypocreomycetidae</taxon>
        <taxon>Hypocreales</taxon>
        <taxon>Cordycipitaceae</taxon>
        <taxon>Zarea</taxon>
    </lineage>
</organism>
<sequence length="98" mass="10994">MYLDGAAPDFYTDPFDAPPSWFETFPVSKVLIMGGMNEIMMPMIEMFAEKVKSGLPNVELFGGKGESHVAPVYNIYVGDNTETEQGKKLKTWLIELLK</sequence>
<evidence type="ECO:0000313" key="1">
    <source>
        <dbReference type="EMBL" id="KAJ2956120.1"/>
    </source>
</evidence>
<reference evidence="1" key="1">
    <citation type="submission" date="2022-08" db="EMBL/GenBank/DDBJ databases">
        <title>Genome Sequence of Lecanicillium fungicola.</title>
        <authorList>
            <person name="Buettner E."/>
        </authorList>
    </citation>
    <scope>NUCLEOTIDE SEQUENCE</scope>
    <source>
        <strain evidence="1">Babe33</strain>
    </source>
</reference>